<dbReference type="SUPFAM" id="SSF47072">
    <property type="entry name" value="Cysteine alpha-hairpin motif"/>
    <property type="match status" value="1"/>
</dbReference>
<comment type="function">
    <text evidence="11">Copper metallochaperone essential for the assembly of the mitochondrial respiratory chain complex IV (CIV), also known as cytochrome c oxidase. Binds two copper ions and delivers them to the metallochaperone SCO1 which transports the copper ions to the Cu(A) site on the cytochrome c oxidase subunit II (MT-CO2/COX2).</text>
</comment>
<evidence type="ECO:0000256" key="7">
    <source>
        <dbReference type="ARBA" id="ARBA00023008"/>
    </source>
</evidence>
<evidence type="ECO:0000256" key="13">
    <source>
        <dbReference type="ARBA" id="ARBA00071062"/>
    </source>
</evidence>
<comment type="subunit">
    <text evidence="12">Interacts with COA1. Interacts with the chaperone CHCHD4; this is important for correct folding and the formation of disulfide bonds that stabilize the structure.</text>
</comment>
<evidence type="ECO:0000256" key="3">
    <source>
        <dbReference type="ARBA" id="ARBA00009241"/>
    </source>
</evidence>
<dbReference type="GO" id="GO:0005507">
    <property type="term" value="F:copper ion binding"/>
    <property type="evidence" value="ECO:0007669"/>
    <property type="project" value="InterPro"/>
</dbReference>
<dbReference type="GO" id="GO:0005758">
    <property type="term" value="C:mitochondrial intermembrane space"/>
    <property type="evidence" value="ECO:0007669"/>
    <property type="project" value="UniProtKB-SubCell"/>
</dbReference>
<evidence type="ECO:0000256" key="12">
    <source>
        <dbReference type="ARBA" id="ARBA00065132"/>
    </source>
</evidence>
<dbReference type="GO" id="GO:0033617">
    <property type="term" value="P:mitochondrial respiratory chain complex IV assembly"/>
    <property type="evidence" value="ECO:0007669"/>
    <property type="project" value="TreeGrafter"/>
</dbReference>
<comment type="similarity">
    <text evidence="3">Belongs to the COX17 family.</text>
</comment>
<name>A0A671UER7_SPAAU</name>
<dbReference type="InterPro" id="IPR007745">
    <property type="entry name" value="Cyt_c_oxidase_Cu-chaperone"/>
</dbReference>
<dbReference type="GeneTree" id="ENSGT00940000164584"/>
<reference evidence="15" key="2">
    <citation type="submission" date="2025-08" db="UniProtKB">
        <authorList>
            <consortium name="Ensembl"/>
        </authorList>
    </citation>
    <scope>IDENTIFICATION</scope>
</reference>
<evidence type="ECO:0000256" key="1">
    <source>
        <dbReference type="ARBA" id="ARBA00004496"/>
    </source>
</evidence>
<evidence type="ECO:0000256" key="5">
    <source>
        <dbReference type="ARBA" id="ARBA00022723"/>
    </source>
</evidence>
<keyword evidence="6" id="KW-0007">Acetylation</keyword>
<evidence type="ECO:0000313" key="16">
    <source>
        <dbReference type="Proteomes" id="UP000472265"/>
    </source>
</evidence>
<evidence type="ECO:0000256" key="14">
    <source>
        <dbReference type="PIRSR" id="PIRSR607745-1"/>
    </source>
</evidence>
<dbReference type="Proteomes" id="UP000472265">
    <property type="component" value="Chromosome 9"/>
</dbReference>
<evidence type="ECO:0000256" key="2">
    <source>
        <dbReference type="ARBA" id="ARBA00004569"/>
    </source>
</evidence>
<keyword evidence="7 14" id="KW-0186">Copper</keyword>
<keyword evidence="16" id="KW-1185">Reference proteome</keyword>
<keyword evidence="9" id="KW-1015">Disulfide bond</keyword>
<proteinExistence type="inferred from homology"/>
<dbReference type="AlphaFoldDB" id="A0A671UER7"/>
<evidence type="ECO:0000256" key="9">
    <source>
        <dbReference type="ARBA" id="ARBA00023157"/>
    </source>
</evidence>
<sequence>ISHRPCSLCCCRCCCFFCSGQVESESTSPDLPSRSQGNFPSRLPTSGLLKLRGVRRVDTRLPAPSLPPSLSVSLSLFLPPPRPSTPFLFLPAHQLFSICVSSPHESSHVRRFSQKMPTVSAASAEPAALEGAEKKPLKPCCACPETKKVRDACIIEKGEGMCTDLIEAHKECMRALGFKI</sequence>
<comment type="subcellular location">
    <subcellularLocation>
        <location evidence="1">Cytoplasm</location>
    </subcellularLocation>
    <subcellularLocation>
        <location evidence="2">Mitochondrion intermembrane space</location>
    </subcellularLocation>
</comment>
<feature type="binding site" evidence="14">
    <location>
        <position position="141"/>
    </location>
    <ligand>
        <name>Cu cation</name>
        <dbReference type="ChEBI" id="CHEBI:23378"/>
    </ligand>
</feature>
<evidence type="ECO:0000313" key="15">
    <source>
        <dbReference type="Ensembl" id="ENSSAUP00010012252.1"/>
    </source>
</evidence>
<dbReference type="PROSITE" id="PS51808">
    <property type="entry name" value="CHCH"/>
    <property type="match status" value="1"/>
</dbReference>
<dbReference type="PANTHER" id="PTHR16719">
    <property type="entry name" value="CYTOCHROME C OXIDASE COPPER CHAPERONE"/>
    <property type="match status" value="1"/>
</dbReference>
<evidence type="ECO:0000256" key="10">
    <source>
        <dbReference type="ARBA" id="ARBA00023186"/>
    </source>
</evidence>
<accession>A0A671UER7</accession>
<evidence type="ECO:0000256" key="6">
    <source>
        <dbReference type="ARBA" id="ARBA00022990"/>
    </source>
</evidence>
<keyword evidence="10" id="KW-0143">Chaperone</keyword>
<dbReference type="InParanoid" id="A0A671UER7"/>
<evidence type="ECO:0000256" key="11">
    <source>
        <dbReference type="ARBA" id="ARBA00055863"/>
    </source>
</evidence>
<keyword evidence="4" id="KW-0963">Cytoplasm</keyword>
<feature type="binding site" evidence="14">
    <location>
        <position position="140"/>
    </location>
    <ligand>
        <name>Cu cation</name>
        <dbReference type="ChEBI" id="CHEBI:23378"/>
    </ligand>
</feature>
<dbReference type="Pfam" id="PF05051">
    <property type="entry name" value="COX17"/>
    <property type="match status" value="1"/>
</dbReference>
<dbReference type="InterPro" id="IPR009069">
    <property type="entry name" value="Cys_alpha_HP_mot_SF"/>
</dbReference>
<dbReference type="GO" id="GO:0016531">
    <property type="term" value="F:copper chaperone activity"/>
    <property type="evidence" value="ECO:0007669"/>
    <property type="project" value="InterPro"/>
</dbReference>
<organism evidence="15 16">
    <name type="scientific">Sparus aurata</name>
    <name type="common">Gilthead sea bream</name>
    <dbReference type="NCBI Taxonomy" id="8175"/>
    <lineage>
        <taxon>Eukaryota</taxon>
        <taxon>Metazoa</taxon>
        <taxon>Chordata</taxon>
        <taxon>Craniata</taxon>
        <taxon>Vertebrata</taxon>
        <taxon>Euteleostomi</taxon>
        <taxon>Actinopterygii</taxon>
        <taxon>Neopterygii</taxon>
        <taxon>Teleostei</taxon>
        <taxon>Neoteleostei</taxon>
        <taxon>Acanthomorphata</taxon>
        <taxon>Eupercaria</taxon>
        <taxon>Spariformes</taxon>
        <taxon>Sparidae</taxon>
        <taxon>Sparus</taxon>
    </lineage>
</organism>
<keyword evidence="5 14" id="KW-0479">Metal-binding</keyword>
<keyword evidence="8" id="KW-0496">Mitochondrion</keyword>
<reference evidence="15" key="1">
    <citation type="submission" date="2021-04" db="EMBL/GenBank/DDBJ databases">
        <authorList>
            <consortium name="Wellcome Sanger Institute Data Sharing"/>
        </authorList>
    </citation>
    <scope>NUCLEOTIDE SEQUENCE [LARGE SCALE GENOMIC DNA]</scope>
</reference>
<dbReference type="FunFam" id="1.10.287.1130:FF:000001">
    <property type="entry name" value="cytochrome c oxidase copper chaperone"/>
    <property type="match status" value="1"/>
</dbReference>
<dbReference type="Gene3D" id="1.10.287.1130">
    <property type="entry name" value="CytochromE C oxidase copper chaperone"/>
    <property type="match status" value="1"/>
</dbReference>
<evidence type="ECO:0000256" key="4">
    <source>
        <dbReference type="ARBA" id="ARBA00022490"/>
    </source>
</evidence>
<dbReference type="PANTHER" id="PTHR16719:SF0">
    <property type="entry name" value="CYTOCHROME C OXIDASE COPPER CHAPERONE"/>
    <property type="match status" value="1"/>
</dbReference>
<gene>
    <name evidence="15" type="primary">LOC115588595</name>
</gene>
<protein>
    <recommendedName>
        <fullName evidence="13">Cytochrome c oxidase copper chaperone</fullName>
    </recommendedName>
</protein>
<reference evidence="15" key="3">
    <citation type="submission" date="2025-09" db="UniProtKB">
        <authorList>
            <consortium name="Ensembl"/>
        </authorList>
    </citation>
    <scope>IDENTIFICATION</scope>
</reference>
<dbReference type="Ensembl" id="ENSSAUT00010013027.1">
    <property type="protein sequence ID" value="ENSSAUP00010012252.1"/>
    <property type="gene ID" value="ENSSAUG00010005848.1"/>
</dbReference>
<evidence type="ECO:0000256" key="8">
    <source>
        <dbReference type="ARBA" id="ARBA00023128"/>
    </source>
</evidence>